<dbReference type="EMBL" id="JADFTS010000003">
    <property type="protein sequence ID" value="KAF9617503.1"/>
    <property type="molecule type" value="Genomic_DNA"/>
</dbReference>
<organism evidence="1 2">
    <name type="scientific">Coptis chinensis</name>
    <dbReference type="NCBI Taxonomy" id="261450"/>
    <lineage>
        <taxon>Eukaryota</taxon>
        <taxon>Viridiplantae</taxon>
        <taxon>Streptophyta</taxon>
        <taxon>Embryophyta</taxon>
        <taxon>Tracheophyta</taxon>
        <taxon>Spermatophyta</taxon>
        <taxon>Magnoliopsida</taxon>
        <taxon>Ranunculales</taxon>
        <taxon>Ranunculaceae</taxon>
        <taxon>Coptidoideae</taxon>
        <taxon>Coptis</taxon>
    </lineage>
</organism>
<dbReference type="AlphaFoldDB" id="A0A835IKU9"/>
<evidence type="ECO:0000313" key="1">
    <source>
        <dbReference type="EMBL" id="KAF9617503.1"/>
    </source>
</evidence>
<protein>
    <submittedName>
        <fullName evidence="1">Uncharacterized protein</fullName>
    </submittedName>
</protein>
<proteinExistence type="predicted"/>
<dbReference type="Proteomes" id="UP000631114">
    <property type="component" value="Unassembled WGS sequence"/>
</dbReference>
<accession>A0A835IKU9</accession>
<sequence length="138" mass="15053">MGYTVIPSQAVVVIKEESGVIRVFVYVMHGRTLRGCDCVNAIRVMGKNLHGCASWAATGHVQVFILCDAKVSLSVQVSGAELLDRSVMQALMGEIIKKALRGNGMFVSNLIEIELLEEWARIKDGVMGNEVLIKSYIG</sequence>
<reference evidence="1 2" key="1">
    <citation type="submission" date="2020-10" db="EMBL/GenBank/DDBJ databases">
        <title>The Coptis chinensis genome and diversification of protoberbering-type alkaloids.</title>
        <authorList>
            <person name="Wang B."/>
            <person name="Shu S."/>
            <person name="Song C."/>
            <person name="Liu Y."/>
        </authorList>
    </citation>
    <scope>NUCLEOTIDE SEQUENCE [LARGE SCALE GENOMIC DNA]</scope>
    <source>
        <strain evidence="1">HL-2020</strain>
        <tissue evidence="1">Leaf</tissue>
    </source>
</reference>
<evidence type="ECO:0000313" key="2">
    <source>
        <dbReference type="Proteomes" id="UP000631114"/>
    </source>
</evidence>
<keyword evidence="2" id="KW-1185">Reference proteome</keyword>
<comment type="caution">
    <text evidence="1">The sequence shown here is derived from an EMBL/GenBank/DDBJ whole genome shotgun (WGS) entry which is preliminary data.</text>
</comment>
<name>A0A835IKU9_9MAGN</name>
<gene>
    <name evidence="1" type="ORF">IFM89_036707</name>
</gene>